<proteinExistence type="predicted"/>
<dbReference type="InterPro" id="IPR036412">
    <property type="entry name" value="HAD-like_sf"/>
</dbReference>
<dbReference type="EMBL" id="AP026866">
    <property type="protein sequence ID" value="BDS05121.1"/>
    <property type="molecule type" value="Genomic_DNA"/>
</dbReference>
<gene>
    <name evidence="1" type="ORF">NT6N_01610</name>
</gene>
<accession>A0AAT9FGM1</accession>
<evidence type="ECO:0000313" key="1">
    <source>
        <dbReference type="EMBL" id="BDS05121.1"/>
    </source>
</evidence>
<sequence>MKTLPRQETAAWLLAFDFDGTLAIPDGQPPVPDEFFNLMSGMRESHRTIWGINTGRSLMQTMQGISEARFPFLPDFVIAREREIYTPNDFGRWLPVTDWNKRCDKDHKKLFRKHRRLMKRMRKWVEQETAAVWGEQEGEPAGIVSSTSEEMDFITQWLNQHLPDAPLLGYQRNGIYMRFSHTQYHKGSALAEVGKLTGISPQNTFAIGDSHNDLDMLDLSVAANLACPENACVEVKQRISEVGGYIARGAAGQGTIEALHAIFSRSQ</sequence>
<dbReference type="Pfam" id="PF08282">
    <property type="entry name" value="Hydrolase_3"/>
    <property type="match status" value="1"/>
</dbReference>
<evidence type="ECO:0008006" key="2">
    <source>
        <dbReference type="Google" id="ProtNLM"/>
    </source>
</evidence>
<reference evidence="1" key="1">
    <citation type="submission" date="2024-07" db="EMBL/GenBank/DDBJ databases">
        <title>Complete genome sequence of Verrucomicrobiaceae bacterium NT6N.</title>
        <authorList>
            <person name="Huang C."/>
            <person name="Takami H."/>
            <person name="Hamasaki K."/>
        </authorList>
    </citation>
    <scope>NUCLEOTIDE SEQUENCE</scope>
    <source>
        <strain evidence="1">NT6N</strain>
    </source>
</reference>
<protein>
    <recommendedName>
        <fullName evidence="2">Sucrose phosphatase-like domain-containing protein</fullName>
    </recommendedName>
</protein>
<dbReference type="SUPFAM" id="SSF56784">
    <property type="entry name" value="HAD-like"/>
    <property type="match status" value="1"/>
</dbReference>
<dbReference type="InterPro" id="IPR006379">
    <property type="entry name" value="HAD-SF_hydro_IIB"/>
</dbReference>
<dbReference type="KEGG" id="osu:NT6N_01610"/>
<dbReference type="CDD" id="cd01427">
    <property type="entry name" value="HAD_like"/>
    <property type="match status" value="1"/>
</dbReference>
<organism evidence="1">
    <name type="scientific">Oceaniferula spumae</name>
    <dbReference type="NCBI Taxonomy" id="2979115"/>
    <lineage>
        <taxon>Bacteria</taxon>
        <taxon>Pseudomonadati</taxon>
        <taxon>Verrucomicrobiota</taxon>
        <taxon>Verrucomicrobiia</taxon>
        <taxon>Verrucomicrobiales</taxon>
        <taxon>Verrucomicrobiaceae</taxon>
        <taxon>Oceaniferula</taxon>
    </lineage>
</organism>
<dbReference type="GO" id="GO:0016791">
    <property type="term" value="F:phosphatase activity"/>
    <property type="evidence" value="ECO:0007669"/>
    <property type="project" value="UniProtKB-ARBA"/>
</dbReference>
<dbReference type="InterPro" id="IPR023214">
    <property type="entry name" value="HAD_sf"/>
</dbReference>
<dbReference type="NCBIfam" id="TIGR01484">
    <property type="entry name" value="HAD-SF-IIB"/>
    <property type="match status" value="1"/>
</dbReference>
<dbReference type="Gene3D" id="3.40.50.1000">
    <property type="entry name" value="HAD superfamily/HAD-like"/>
    <property type="match status" value="2"/>
</dbReference>
<name>A0AAT9FGM1_9BACT</name>
<dbReference type="AlphaFoldDB" id="A0AAT9FGM1"/>